<dbReference type="GeneID" id="105231588"/>
<dbReference type="RefSeq" id="XP_019847821.2">
    <property type="nucleotide sequence ID" value="XM_019992262.3"/>
</dbReference>
<dbReference type="SUPFAM" id="SSF47473">
    <property type="entry name" value="EF-hand"/>
    <property type="match status" value="2"/>
</dbReference>
<evidence type="ECO:0000256" key="5">
    <source>
        <dbReference type="ARBA" id="ARBA00022837"/>
    </source>
</evidence>
<evidence type="ECO:0000256" key="7">
    <source>
        <dbReference type="ARBA" id="ARBA00023128"/>
    </source>
</evidence>
<feature type="domain" description="EF-hand" evidence="9">
    <location>
        <begin position="402"/>
        <end position="437"/>
    </location>
</feature>
<feature type="domain" description="EF-hand" evidence="9">
    <location>
        <begin position="171"/>
        <end position="206"/>
    </location>
</feature>
<dbReference type="PROSITE" id="PS50222">
    <property type="entry name" value="EF_HAND_2"/>
    <property type="match status" value="2"/>
</dbReference>
<evidence type="ECO:0000256" key="6">
    <source>
        <dbReference type="ARBA" id="ARBA00022946"/>
    </source>
</evidence>
<dbReference type="Proteomes" id="UP001652620">
    <property type="component" value="Chromosome 2"/>
</dbReference>
<dbReference type="SMART" id="SM00054">
    <property type="entry name" value="EFh"/>
    <property type="match status" value="2"/>
</dbReference>
<dbReference type="InterPro" id="IPR039800">
    <property type="entry name" value="MICU1/2/3"/>
</dbReference>
<keyword evidence="4" id="KW-0999">Mitochondrion inner membrane</keyword>
<dbReference type="OrthoDB" id="5859791at2759"/>
<keyword evidence="5" id="KW-0106">Calcium</keyword>
<keyword evidence="3" id="KW-0677">Repeat</keyword>
<evidence type="ECO:0000256" key="2">
    <source>
        <dbReference type="ARBA" id="ARBA00004569"/>
    </source>
</evidence>
<reference evidence="11" key="2">
    <citation type="submission" date="2025-08" db="UniProtKB">
        <authorList>
            <consortium name="RefSeq"/>
        </authorList>
    </citation>
    <scope>IDENTIFICATION</scope>
    <source>
        <tissue evidence="11">Adult</tissue>
    </source>
</reference>
<reference evidence="10" key="1">
    <citation type="submission" date="2025-05" db="UniProtKB">
        <authorList>
            <consortium name="RefSeq"/>
        </authorList>
    </citation>
    <scope>NUCLEOTIDE SEQUENCE [LARGE SCALE GENOMIC DNA]</scope>
</reference>
<keyword evidence="6" id="KW-0809">Transit peptide</keyword>
<evidence type="ECO:0000256" key="4">
    <source>
        <dbReference type="ARBA" id="ARBA00022792"/>
    </source>
</evidence>
<dbReference type="InterPro" id="IPR011992">
    <property type="entry name" value="EF-hand-dom_pair"/>
</dbReference>
<evidence type="ECO:0000256" key="1">
    <source>
        <dbReference type="ARBA" id="ARBA00004273"/>
    </source>
</evidence>
<keyword evidence="7" id="KW-0496">Mitochondrion</keyword>
<dbReference type="PANTHER" id="PTHR12294">
    <property type="entry name" value="EF HAND DOMAIN FAMILY A1,A2-RELATED"/>
    <property type="match status" value="1"/>
</dbReference>
<name>A0A9B6Q6R6_BACDO</name>
<organism evidence="10 11">
    <name type="scientific">Bactrocera dorsalis</name>
    <name type="common">Oriental fruit fly</name>
    <name type="synonym">Dacus dorsalis</name>
    <dbReference type="NCBI Taxonomy" id="27457"/>
    <lineage>
        <taxon>Eukaryota</taxon>
        <taxon>Metazoa</taxon>
        <taxon>Ecdysozoa</taxon>
        <taxon>Arthropoda</taxon>
        <taxon>Hexapoda</taxon>
        <taxon>Insecta</taxon>
        <taxon>Pterygota</taxon>
        <taxon>Neoptera</taxon>
        <taxon>Endopterygota</taxon>
        <taxon>Diptera</taxon>
        <taxon>Brachycera</taxon>
        <taxon>Muscomorpha</taxon>
        <taxon>Tephritoidea</taxon>
        <taxon>Tephritidae</taxon>
        <taxon>Bactrocera</taxon>
        <taxon>Bactrocera</taxon>
    </lineage>
</organism>
<gene>
    <name evidence="11" type="primary">LOC105231588</name>
</gene>
<dbReference type="PANTHER" id="PTHR12294:SF13">
    <property type="entry name" value="MITOCHONDRIAL CALCIUM UPTAKE 3, ISOFORM D"/>
    <property type="match status" value="1"/>
</dbReference>
<evidence type="ECO:0000313" key="10">
    <source>
        <dbReference type="Proteomes" id="UP001652620"/>
    </source>
</evidence>
<sequence length="485" mass="56985">MAAFGRIANRVLNLAPNLRPLQRNLHKLNSAKSVPQNYTKYLVLVGGGLTALICTNYLKSERLDAAFRMRKSEDENLLKKLTSRERRFIKFASVEYRGQLYMTPQDFLDSVVEQEPRPRLKRRMLSDQDLQTIKDNTPPLKKGSKMLFRTLRDRGIVSYTEYLFLLSVLTKPISGFRIAFNMFDTDGNQRVEKDEFLVILRILGGTFKQSKVDEETRKLMESIFSGVWKDKRRSKDDSDKKQLKDEPVKRAQDDYIADDEGLQRKHRIDTTLQIHLFGKKGNQDLNYDGFYKFMDNLQTEVLELEFNEFSKGNVAITENDFAKILLRYTYLNTEEYDAYLERLMDRIKEERGITFDEFRDFCRFLNNLEDFAIAMRMYTLADRAISQSEFSRAVKICTGFSLSKHLIDTVFAIFDDNGDGMLSYREFIAIMKDRVHRGFKVSHWKVLEYDLANDEFIEADSPLFAVWRQRACRRLDHFKDTELFS</sequence>
<evidence type="ECO:0000256" key="3">
    <source>
        <dbReference type="ARBA" id="ARBA00022737"/>
    </source>
</evidence>
<keyword evidence="10" id="KW-1185">Reference proteome</keyword>
<proteinExistence type="predicted"/>
<dbReference type="Gene3D" id="1.10.238.10">
    <property type="entry name" value="EF-hand"/>
    <property type="match status" value="3"/>
</dbReference>
<evidence type="ECO:0000313" key="11">
    <source>
        <dbReference type="RefSeq" id="XP_019847821.2"/>
    </source>
</evidence>
<evidence type="ECO:0000259" key="9">
    <source>
        <dbReference type="PROSITE" id="PS50222"/>
    </source>
</evidence>
<dbReference type="InterPro" id="IPR018247">
    <property type="entry name" value="EF_Hand_1_Ca_BS"/>
</dbReference>
<accession>A0A9B6Q6R6</accession>
<dbReference type="PROSITE" id="PS00018">
    <property type="entry name" value="EF_HAND_1"/>
    <property type="match status" value="2"/>
</dbReference>
<dbReference type="InterPro" id="IPR002048">
    <property type="entry name" value="EF_hand_dom"/>
</dbReference>
<dbReference type="Pfam" id="PF13499">
    <property type="entry name" value="EF-hand_7"/>
    <property type="match status" value="1"/>
</dbReference>
<protein>
    <submittedName>
        <fullName evidence="11">Calcium uptake protein 3, mitochondrial isoform X3</fullName>
    </submittedName>
</protein>
<evidence type="ECO:0000256" key="8">
    <source>
        <dbReference type="ARBA" id="ARBA00023136"/>
    </source>
</evidence>
<comment type="subcellular location">
    <subcellularLocation>
        <location evidence="1">Mitochondrion inner membrane</location>
    </subcellularLocation>
    <subcellularLocation>
        <location evidence="2">Mitochondrion intermembrane space</location>
    </subcellularLocation>
</comment>
<keyword evidence="8" id="KW-0472">Membrane</keyword>